<evidence type="ECO:0000256" key="6">
    <source>
        <dbReference type="ARBA" id="ARBA00022679"/>
    </source>
</evidence>
<keyword evidence="6" id="KW-0808">Transferase</keyword>
<comment type="caution">
    <text evidence="16">The sequence shown here is derived from an EMBL/GenBank/DDBJ whole genome shotgun (WGS) entry which is preliminary data.</text>
</comment>
<accession>A0A3S0VVU1</accession>
<dbReference type="InterPro" id="IPR025201">
    <property type="entry name" value="KdpD_TM"/>
</dbReference>
<dbReference type="SMART" id="SM00387">
    <property type="entry name" value="HATPase_c"/>
    <property type="match status" value="1"/>
</dbReference>
<evidence type="ECO:0000256" key="13">
    <source>
        <dbReference type="ARBA" id="ARBA00023136"/>
    </source>
</evidence>
<feature type="transmembrane region" description="Helical" evidence="14">
    <location>
        <begin position="451"/>
        <end position="470"/>
    </location>
</feature>
<gene>
    <name evidence="16" type="ORF">ELQ94_01820</name>
</gene>
<dbReference type="PRINTS" id="PR00344">
    <property type="entry name" value="BCTRLSENSOR"/>
</dbReference>
<dbReference type="RefSeq" id="WP_127046578.1">
    <property type="nucleotide sequence ID" value="NZ_RZGZ01000001.1"/>
</dbReference>
<keyword evidence="11 14" id="KW-1133">Transmembrane helix</keyword>
<dbReference type="Gene3D" id="3.40.50.300">
    <property type="entry name" value="P-loop containing nucleotide triphosphate hydrolases"/>
    <property type="match status" value="1"/>
</dbReference>
<dbReference type="Pfam" id="PF02518">
    <property type="entry name" value="HATPase_c"/>
    <property type="match status" value="1"/>
</dbReference>
<feature type="transmembrane region" description="Helical" evidence="14">
    <location>
        <begin position="406"/>
        <end position="439"/>
    </location>
</feature>
<dbReference type="CDD" id="cd00082">
    <property type="entry name" value="HisKA"/>
    <property type="match status" value="1"/>
</dbReference>
<dbReference type="SUPFAM" id="SSF55874">
    <property type="entry name" value="ATPase domain of HSP90 chaperone/DNA topoisomerase II/histidine kinase"/>
    <property type="match status" value="1"/>
</dbReference>
<evidence type="ECO:0000256" key="3">
    <source>
        <dbReference type="ARBA" id="ARBA00004236"/>
    </source>
</evidence>
<reference evidence="16 17" key="1">
    <citation type="submission" date="2018-12" db="EMBL/GenBank/DDBJ databases">
        <authorList>
            <person name="Li F."/>
        </authorList>
    </citation>
    <scope>NUCLEOTIDE SEQUENCE [LARGE SCALE GENOMIC DNA]</scope>
    <source>
        <strain evidence="16 17">EGI 6500705</strain>
    </source>
</reference>
<dbReference type="OrthoDB" id="9806130at2"/>
<dbReference type="Pfam" id="PF00582">
    <property type="entry name" value="Usp"/>
    <property type="match status" value="1"/>
</dbReference>
<dbReference type="Gene3D" id="3.40.50.620">
    <property type="entry name" value="HUPs"/>
    <property type="match status" value="1"/>
</dbReference>
<dbReference type="FunFam" id="3.40.50.300:FF:000483">
    <property type="entry name" value="Sensor histidine kinase KdpD"/>
    <property type="match status" value="1"/>
</dbReference>
<sequence length="827" mass="86647">MARGRLHVLLGAAPGVGKTFAMLEEGRRLRELGSDVVIAVVESHGRPATEALAAGVDAVPRRMLEPTDLDLEAVIARAPQVALVDELARLNAPGSRHERRWQDVEALLEAGISVLTTVDVQHIESLREVVEQVTGVRQRETVPDAVLRAADRVELVDLAPSALRDRLAAGDVYPAERIDAALSSFFRLGTLTALRELALLWLADEVDSALAAYRAEHGIHGRWDARERVVVSLTGGAEGETLLRRGARIAARSAGGELLAVHVVSQDGLTRRHPEALAAQRALVESLGGTFHEIVGDDVGRSLVQFARSVDATQLVVGASRRSRLVAALSGQGIGATVVRESGDIDVHIVTHAAAAGRFALPRLGGGLSARRRRAGFALAAIAGPLVTALLVSVRSEESMTSDVLSLQLLVVVVALVGGLWPALVAAVFSGIALDFFFVDPLHTVTIAEPLHALALALFVVNALLVSYVVDQAARRSRAARRSAAESQLLATTAGSVLRGEDALQALVGRTREAFGLASVRLVADEPAGTVLAADGDPAAGEPSESVRVGGRAALELRGRILDASERRLLGVVATQLDAAIEHRELSATASELGPLAHADRTRSALLSAVSHDLRRPLASAITAVGGLRSTEVVLTPAEREELLATADESLVALAALVSDLLDVSRLQAGALAVVLDDVDIDDVILPSLDELGLGPSQVELDLAPDLPSVSADAALLQRVVVNILANAVRFSPPGRRVRVATSAFGDSVEVRVVDHGPGVAADRREEIFVPFQRLGDTDNLTGLGLGLALARGLTEGMGGTLEADDTPGGGLTMVVSLRPASGRMDP</sequence>
<dbReference type="InterPro" id="IPR038318">
    <property type="entry name" value="KdpD_sf"/>
</dbReference>
<dbReference type="Pfam" id="PF02702">
    <property type="entry name" value="KdpD"/>
    <property type="match status" value="1"/>
</dbReference>
<dbReference type="EMBL" id="RZGZ01000001">
    <property type="protein sequence ID" value="RUR03313.1"/>
    <property type="molecule type" value="Genomic_DNA"/>
</dbReference>
<protein>
    <recommendedName>
        <fullName evidence="4">histidine kinase</fullName>
        <ecNumber evidence="4">2.7.13.3</ecNumber>
    </recommendedName>
</protein>
<dbReference type="GO" id="GO:0000155">
    <property type="term" value="F:phosphorelay sensor kinase activity"/>
    <property type="evidence" value="ECO:0007669"/>
    <property type="project" value="InterPro"/>
</dbReference>
<evidence type="ECO:0000256" key="1">
    <source>
        <dbReference type="ARBA" id="ARBA00000085"/>
    </source>
</evidence>
<dbReference type="Pfam" id="PF13493">
    <property type="entry name" value="DUF4118"/>
    <property type="match status" value="1"/>
</dbReference>
<dbReference type="GO" id="GO:0005737">
    <property type="term" value="C:cytoplasm"/>
    <property type="evidence" value="ECO:0007669"/>
    <property type="project" value="UniProtKB-ARBA"/>
</dbReference>
<comment type="subcellular location">
    <subcellularLocation>
        <location evidence="3">Cell membrane</location>
    </subcellularLocation>
    <subcellularLocation>
        <location evidence="2">Membrane</location>
        <topology evidence="2">Multi-pass membrane protein</topology>
    </subcellularLocation>
</comment>
<feature type="domain" description="Histidine kinase" evidence="15">
    <location>
        <begin position="609"/>
        <end position="822"/>
    </location>
</feature>
<evidence type="ECO:0000259" key="15">
    <source>
        <dbReference type="PROSITE" id="PS50109"/>
    </source>
</evidence>
<dbReference type="InterPro" id="IPR003594">
    <property type="entry name" value="HATPase_dom"/>
</dbReference>
<keyword evidence="5" id="KW-0597">Phosphoprotein</keyword>
<dbReference type="Gene3D" id="1.20.120.620">
    <property type="entry name" value="Backbone structure of the membrane domain of e. Coli histidine kinase receptor kdpd"/>
    <property type="match status" value="1"/>
</dbReference>
<comment type="catalytic activity">
    <reaction evidence="1">
        <text>ATP + protein L-histidine = ADP + protein N-phospho-L-histidine.</text>
        <dbReference type="EC" id="2.7.13.3"/>
    </reaction>
</comment>
<dbReference type="PANTHER" id="PTHR45569:SF1">
    <property type="entry name" value="SENSOR PROTEIN KDPD"/>
    <property type="match status" value="1"/>
</dbReference>
<dbReference type="InterPro" id="IPR003661">
    <property type="entry name" value="HisK_dim/P_dom"/>
</dbReference>
<dbReference type="SUPFAM" id="SSF47384">
    <property type="entry name" value="Homodimeric domain of signal transducing histidine kinase"/>
    <property type="match status" value="1"/>
</dbReference>
<dbReference type="PROSITE" id="PS50109">
    <property type="entry name" value="HIS_KIN"/>
    <property type="match status" value="1"/>
</dbReference>
<evidence type="ECO:0000256" key="14">
    <source>
        <dbReference type="SAM" id="Phobius"/>
    </source>
</evidence>
<evidence type="ECO:0000313" key="16">
    <source>
        <dbReference type="EMBL" id="RUR03313.1"/>
    </source>
</evidence>
<evidence type="ECO:0000256" key="10">
    <source>
        <dbReference type="ARBA" id="ARBA00022840"/>
    </source>
</evidence>
<dbReference type="PANTHER" id="PTHR45569">
    <property type="entry name" value="SENSOR PROTEIN KDPD"/>
    <property type="match status" value="1"/>
</dbReference>
<keyword evidence="9 16" id="KW-0418">Kinase</keyword>
<feature type="transmembrane region" description="Helical" evidence="14">
    <location>
        <begin position="375"/>
        <end position="394"/>
    </location>
</feature>
<dbReference type="SMART" id="SM00388">
    <property type="entry name" value="HisKA"/>
    <property type="match status" value="1"/>
</dbReference>
<dbReference type="AlphaFoldDB" id="A0A3S0VVU1"/>
<dbReference type="InterPro" id="IPR006016">
    <property type="entry name" value="UspA"/>
</dbReference>
<evidence type="ECO:0000256" key="11">
    <source>
        <dbReference type="ARBA" id="ARBA00022989"/>
    </source>
</evidence>
<keyword evidence="12" id="KW-0902">Two-component regulatory system</keyword>
<name>A0A3S0VVU1_9MICO</name>
<dbReference type="GO" id="GO:0005524">
    <property type="term" value="F:ATP binding"/>
    <property type="evidence" value="ECO:0007669"/>
    <property type="project" value="UniProtKB-KW"/>
</dbReference>
<dbReference type="InterPro" id="IPR036097">
    <property type="entry name" value="HisK_dim/P_sf"/>
</dbReference>
<dbReference type="InterPro" id="IPR005467">
    <property type="entry name" value="His_kinase_dom"/>
</dbReference>
<keyword evidence="17" id="KW-1185">Reference proteome</keyword>
<evidence type="ECO:0000313" key="17">
    <source>
        <dbReference type="Proteomes" id="UP000274909"/>
    </source>
</evidence>
<dbReference type="InterPro" id="IPR003852">
    <property type="entry name" value="Sig_transdc_His_kinase_KdpD_N"/>
</dbReference>
<evidence type="ECO:0000256" key="8">
    <source>
        <dbReference type="ARBA" id="ARBA00022741"/>
    </source>
</evidence>
<dbReference type="EC" id="2.7.13.3" evidence="4"/>
<keyword evidence="8" id="KW-0547">Nucleotide-binding</keyword>
<organism evidence="16 17">
    <name type="scientific">Labedella endophytica</name>
    <dbReference type="NCBI Taxonomy" id="1523160"/>
    <lineage>
        <taxon>Bacteria</taxon>
        <taxon>Bacillati</taxon>
        <taxon>Actinomycetota</taxon>
        <taxon>Actinomycetes</taxon>
        <taxon>Micrococcales</taxon>
        <taxon>Microbacteriaceae</taxon>
        <taxon>Labedella</taxon>
    </lineage>
</organism>
<dbReference type="Gene3D" id="1.10.287.130">
    <property type="match status" value="1"/>
</dbReference>
<dbReference type="Gene3D" id="3.30.565.10">
    <property type="entry name" value="Histidine kinase-like ATPase, C-terminal domain"/>
    <property type="match status" value="1"/>
</dbReference>
<evidence type="ECO:0000256" key="5">
    <source>
        <dbReference type="ARBA" id="ARBA00022553"/>
    </source>
</evidence>
<evidence type="ECO:0000256" key="7">
    <source>
        <dbReference type="ARBA" id="ARBA00022692"/>
    </source>
</evidence>
<keyword evidence="13 14" id="KW-0472">Membrane</keyword>
<keyword evidence="10" id="KW-0067">ATP-binding</keyword>
<dbReference type="Proteomes" id="UP000274909">
    <property type="component" value="Unassembled WGS sequence"/>
</dbReference>
<proteinExistence type="predicted"/>
<dbReference type="InterPro" id="IPR036890">
    <property type="entry name" value="HATPase_C_sf"/>
</dbReference>
<evidence type="ECO:0000256" key="9">
    <source>
        <dbReference type="ARBA" id="ARBA00022777"/>
    </source>
</evidence>
<dbReference type="InterPro" id="IPR027417">
    <property type="entry name" value="P-loop_NTPase"/>
</dbReference>
<keyword evidence="7 14" id="KW-0812">Transmembrane</keyword>
<dbReference type="InterPro" id="IPR014729">
    <property type="entry name" value="Rossmann-like_a/b/a_fold"/>
</dbReference>
<dbReference type="InterPro" id="IPR004358">
    <property type="entry name" value="Sig_transdc_His_kin-like_C"/>
</dbReference>
<evidence type="ECO:0000256" key="12">
    <source>
        <dbReference type="ARBA" id="ARBA00023012"/>
    </source>
</evidence>
<dbReference type="SUPFAM" id="SSF52402">
    <property type="entry name" value="Adenine nucleotide alpha hydrolases-like"/>
    <property type="match status" value="1"/>
</dbReference>
<evidence type="ECO:0000256" key="2">
    <source>
        <dbReference type="ARBA" id="ARBA00004141"/>
    </source>
</evidence>
<dbReference type="GO" id="GO:0005886">
    <property type="term" value="C:plasma membrane"/>
    <property type="evidence" value="ECO:0007669"/>
    <property type="project" value="UniProtKB-SubCell"/>
</dbReference>
<evidence type="ECO:0000256" key="4">
    <source>
        <dbReference type="ARBA" id="ARBA00012438"/>
    </source>
</evidence>
<dbReference type="Pfam" id="PF00512">
    <property type="entry name" value="HisKA"/>
    <property type="match status" value="1"/>
</dbReference>
<dbReference type="InterPro" id="IPR052023">
    <property type="entry name" value="Histidine_kinase_KdpD"/>
</dbReference>
<dbReference type="CDD" id="cd00075">
    <property type="entry name" value="HATPase"/>
    <property type="match status" value="1"/>
</dbReference>